<organism evidence="1">
    <name type="scientific">Spirodela intermedia</name>
    <name type="common">Intermediate duckweed</name>
    <dbReference type="NCBI Taxonomy" id="51605"/>
    <lineage>
        <taxon>Eukaryota</taxon>
        <taxon>Viridiplantae</taxon>
        <taxon>Streptophyta</taxon>
        <taxon>Embryophyta</taxon>
        <taxon>Tracheophyta</taxon>
        <taxon>Spermatophyta</taxon>
        <taxon>Magnoliopsida</taxon>
        <taxon>Liliopsida</taxon>
        <taxon>Araceae</taxon>
        <taxon>Lemnoideae</taxon>
        <taxon>Spirodela</taxon>
    </lineage>
</organism>
<accession>A0A7I8IJ46</accession>
<evidence type="ECO:0000313" key="1">
    <source>
        <dbReference type="EMBL" id="CAA2617480.1"/>
    </source>
</evidence>
<dbReference type="Proteomes" id="UP000663760">
    <property type="component" value="Chromosome 3"/>
</dbReference>
<dbReference type="AlphaFoldDB" id="A0A7I8IJ46"/>
<evidence type="ECO:0000313" key="3">
    <source>
        <dbReference type="Proteomes" id="UP000663760"/>
    </source>
</evidence>
<evidence type="ECO:0000313" key="2">
    <source>
        <dbReference type="EMBL" id="CAA7393193.1"/>
    </source>
</evidence>
<keyword evidence="3" id="KW-1185">Reference proteome</keyword>
<reference evidence="1" key="1">
    <citation type="submission" date="2019-12" db="EMBL/GenBank/DDBJ databases">
        <authorList>
            <person name="Scholz U."/>
            <person name="Mascher M."/>
            <person name="Fiebig A."/>
        </authorList>
    </citation>
    <scope>NUCLEOTIDE SEQUENCE</scope>
</reference>
<proteinExistence type="predicted"/>
<gene>
    <name evidence="1" type="ORF">SI7747_03003646</name>
    <name evidence="2" type="ORF">SI8410_03003983</name>
</gene>
<dbReference type="EMBL" id="LR743590">
    <property type="protein sequence ID" value="CAA2617480.1"/>
    <property type="molecule type" value="Genomic_DNA"/>
</dbReference>
<sequence>MIETKAIEYKMFLEKFDKLTKDIKILMDSYENVEIECPRHERLLAINDRLERTPQPPAYIAHYNNYNNYNYKRESGNTYQPSFLPQTTQNFQQQAPFQPILCPQNFQSIQATHLAQNEATLATNELLKQMM</sequence>
<name>A0A7I8IJ46_SPIIN</name>
<dbReference type="EMBL" id="LR746266">
    <property type="protein sequence ID" value="CAA7393193.1"/>
    <property type="molecule type" value="Genomic_DNA"/>
</dbReference>
<protein>
    <submittedName>
        <fullName evidence="1">Uncharacterized protein</fullName>
    </submittedName>
</protein>